<dbReference type="PANTHER" id="PTHR10217">
    <property type="entry name" value="VOLTAGE AND LIGAND GATED POTASSIUM CHANNEL"/>
    <property type="match status" value="1"/>
</dbReference>
<proteinExistence type="predicted"/>
<evidence type="ECO:0000256" key="11">
    <source>
        <dbReference type="ARBA" id="ARBA00023065"/>
    </source>
</evidence>
<dbReference type="CDD" id="cd00038">
    <property type="entry name" value="CAP_ED"/>
    <property type="match status" value="2"/>
</dbReference>
<evidence type="ECO:0000256" key="15">
    <source>
        <dbReference type="SAM" id="MobiDB-lite"/>
    </source>
</evidence>
<dbReference type="Proteomes" id="UP000031036">
    <property type="component" value="Unassembled WGS sequence"/>
</dbReference>
<accession>A0A0B2VMC4</accession>
<feature type="transmembrane region" description="Helical" evidence="16">
    <location>
        <begin position="713"/>
        <end position="733"/>
    </location>
</feature>
<keyword evidence="9" id="KW-0630">Potassium</keyword>
<dbReference type="PANTHER" id="PTHR10217:SF435">
    <property type="entry name" value="POTASSIUM VOLTAGE-GATED CHANNEL PROTEIN EAG"/>
    <property type="match status" value="1"/>
</dbReference>
<dbReference type="GO" id="GO:0042391">
    <property type="term" value="P:regulation of membrane potential"/>
    <property type="evidence" value="ECO:0007669"/>
    <property type="project" value="TreeGrafter"/>
</dbReference>
<evidence type="ECO:0000256" key="12">
    <source>
        <dbReference type="ARBA" id="ARBA00023136"/>
    </source>
</evidence>
<evidence type="ECO:0000256" key="16">
    <source>
        <dbReference type="SAM" id="Phobius"/>
    </source>
</evidence>
<dbReference type="Pfam" id="PF00520">
    <property type="entry name" value="Ion_trans"/>
    <property type="match status" value="2"/>
</dbReference>
<dbReference type="PRINTS" id="PR01463">
    <property type="entry name" value="EAGCHANLFMLY"/>
</dbReference>
<evidence type="ECO:0000256" key="7">
    <source>
        <dbReference type="ARBA" id="ARBA00022860"/>
    </source>
</evidence>
<gene>
    <name evidence="18" type="primary">eag</name>
    <name evidence="18" type="ORF">Tcan_16687</name>
</gene>
<keyword evidence="12 16" id="KW-0472">Membrane</keyword>
<dbReference type="InterPro" id="IPR050818">
    <property type="entry name" value="KCNH_animal-type"/>
</dbReference>
<feature type="transmembrane region" description="Helical" evidence="16">
    <location>
        <begin position="215"/>
        <end position="235"/>
    </location>
</feature>
<evidence type="ECO:0000256" key="10">
    <source>
        <dbReference type="ARBA" id="ARBA00022989"/>
    </source>
</evidence>
<keyword evidence="8" id="KW-0851">Voltage-gated channel</keyword>
<feature type="domain" description="Cyclic nucleotide-binding" evidence="17">
    <location>
        <begin position="816"/>
        <end position="916"/>
    </location>
</feature>
<evidence type="ECO:0000256" key="9">
    <source>
        <dbReference type="ARBA" id="ARBA00022958"/>
    </source>
</evidence>
<evidence type="ECO:0000256" key="6">
    <source>
        <dbReference type="ARBA" id="ARBA00022826"/>
    </source>
</evidence>
<dbReference type="GO" id="GO:0005249">
    <property type="term" value="F:voltage-gated potassium channel activity"/>
    <property type="evidence" value="ECO:0007669"/>
    <property type="project" value="InterPro"/>
</dbReference>
<dbReference type="SMART" id="SM00100">
    <property type="entry name" value="cNMP"/>
    <property type="match status" value="2"/>
</dbReference>
<evidence type="ECO:0000256" key="8">
    <source>
        <dbReference type="ARBA" id="ARBA00022882"/>
    </source>
</evidence>
<evidence type="ECO:0000256" key="14">
    <source>
        <dbReference type="ARBA" id="ARBA00034430"/>
    </source>
</evidence>
<evidence type="ECO:0000256" key="4">
    <source>
        <dbReference type="ARBA" id="ARBA00022553"/>
    </source>
</evidence>
<dbReference type="FunFam" id="2.60.120.10:FF:000009">
    <property type="entry name" value="Potassium voltage-gated channel subfamily H member 1"/>
    <property type="match status" value="2"/>
</dbReference>
<dbReference type="STRING" id="6265.A0A0B2VMC4"/>
<comment type="catalytic activity">
    <reaction evidence="14">
        <text>K(+)(in) = K(+)(out)</text>
        <dbReference type="Rhea" id="RHEA:29463"/>
        <dbReference type="ChEBI" id="CHEBI:29103"/>
    </reaction>
</comment>
<dbReference type="InterPro" id="IPR018490">
    <property type="entry name" value="cNMP-bd_dom_sf"/>
</dbReference>
<keyword evidence="4" id="KW-0597">Phosphoprotein</keyword>
<dbReference type="InterPro" id="IPR000595">
    <property type="entry name" value="cNMP-bd_dom"/>
</dbReference>
<sequence length="1188" mass="135060">MTREHPPRGAIDSVALMDSIVDVIFFADILLNFHTTFVGPGGEVVIEPAIIRCNYFKSWFLIDLLSCLPYDIFYMFKHDDERIGSLLSALKVVRLLRLGRVARKLDNYLEYGAATLLLLLCAYVLVAHWLACIWFSIGEYEVKLRFNDPSLPEGWLIKLSKDLNSPYNFTFTDRYKLIGGPPRTSAYISSLYFTMSCMSTVGFGNIASTTDNEKLFGVCMMIISALLYAAIFGHMTTIIQQMTSATVRYHDMISNVREFIKLQEVPKELAERVMDYVVSTWAMTKGIDTSKVLSYCPKDMKADICVHLNRKVFNEHACFRLASDGCLRQLAIHLESNHAAPGDLLYHTGESVDALWFVVSGSLEVIQDEEVVAILGKGDVFGDEFWKQSGTGQSAANVRALTYTDLHMIKKDKLMEVLNFYKAFANSFARNLVLTYNLTHRMKFRKVIDVKREKELDERRKNEKLTLSADHPVRKLLFRMRERHGTRIFPSPLFADIERTREHPPRGAIDSVALMDSIVDVIFFADILLNFHTTFVGPGGEVVIEPAIIRCNYFKSWFLIDLLSCLPYDIFYMFKHDDERIGSLLSALKVVRLLRLGRVARKLDNYLEYGAATLLLLLCAYVLVAHWLACIWFSIGEYEVKLRFNDPSLPEGWLIKLSKDLNSPYNFTFTDRYKLIGGPPRTSAYISSLYFTMSCMSTVGFGNIASTTDNEKLFGVCMMIISALLYAAIFGHMTTIIQQMTSATVRYHDMISNVREFIKLQEVPKELAERVMDYVVSTWAMTKGIDTSKVLSYCPKDMKADICVHLNRKVFNEHACFRLASDGCLRQLAIHLESNHAAPGDLLYHTGESVDALWFVVSGSLEVIQDEEVVAILGKGDVFGDEFWKQSGTGQSAANVRALTYTDLHMIKKDKLMEVLNFYKAFANSFARNLVLTYNLTHRMKFRKVIDVKREKELDERRKNEKLTLSADHPVRKLLFRMRERHGTRIFPSPLFADIERGIKKLEMNRHSSSVSLTTDEALGNHIVRGTKEHLGAPRKPPLVKRATVGEEDILHKTAWVASDSKKDLSRLSNEISTMLTEMKTTFEVLNERMQGIEQMSTRLLSVEKLLMTLHRSQTVDCQTSSGSSNMPPQHTTYARPSTCSPCVPPLRQLDVESAWEETMVPNVVPSIHIDSDSVRNSAPSPPERKRI</sequence>
<dbReference type="InterPro" id="IPR005821">
    <property type="entry name" value="Ion_trans_dom"/>
</dbReference>
<dbReference type="OrthoDB" id="447251at2759"/>
<feature type="transmembrane region" description="Helical" evidence="16">
    <location>
        <begin position="611"/>
        <end position="635"/>
    </location>
</feature>
<keyword evidence="5 16" id="KW-0812">Transmembrane</keyword>
<dbReference type="OMA" id="EPAIIRC"/>
<keyword evidence="19" id="KW-1185">Reference proteome</keyword>
<evidence type="ECO:0000256" key="3">
    <source>
        <dbReference type="ARBA" id="ARBA00022538"/>
    </source>
</evidence>
<name>A0A0B2VMC4_TOXCA</name>
<dbReference type="PRINTS" id="PR01464">
    <property type="entry name" value="EAGCHANNEL"/>
</dbReference>
<dbReference type="FunFam" id="1.10.1200.260:FF:000003">
    <property type="entry name" value="Potassium voltage-gated channel subfamily H member 1"/>
    <property type="match status" value="2"/>
</dbReference>
<organism evidence="18 19">
    <name type="scientific">Toxocara canis</name>
    <name type="common">Canine roundworm</name>
    <dbReference type="NCBI Taxonomy" id="6265"/>
    <lineage>
        <taxon>Eukaryota</taxon>
        <taxon>Metazoa</taxon>
        <taxon>Ecdysozoa</taxon>
        <taxon>Nematoda</taxon>
        <taxon>Chromadorea</taxon>
        <taxon>Rhabditida</taxon>
        <taxon>Spirurina</taxon>
        <taxon>Ascaridomorpha</taxon>
        <taxon>Ascaridoidea</taxon>
        <taxon>Toxocaridae</taxon>
        <taxon>Toxocara</taxon>
    </lineage>
</organism>
<evidence type="ECO:0000256" key="13">
    <source>
        <dbReference type="ARBA" id="ARBA00023303"/>
    </source>
</evidence>
<feature type="region of interest" description="Disordered" evidence="15">
    <location>
        <begin position="1117"/>
        <end position="1139"/>
    </location>
</feature>
<dbReference type="Gene3D" id="2.60.120.10">
    <property type="entry name" value="Jelly Rolls"/>
    <property type="match status" value="2"/>
</dbReference>
<evidence type="ECO:0000313" key="18">
    <source>
        <dbReference type="EMBL" id="KHN82509.1"/>
    </source>
</evidence>
<keyword evidence="7" id="KW-0112">Calmodulin-binding</keyword>
<dbReference type="FunFam" id="1.10.287.70:FF:000035">
    <property type="entry name" value="Potassium voltage-gated channel, subfamily H (Eag-related), member 1"/>
    <property type="match status" value="2"/>
</dbReference>
<dbReference type="GO" id="GO:0005516">
    <property type="term" value="F:calmodulin binding"/>
    <property type="evidence" value="ECO:0007669"/>
    <property type="project" value="UniProtKB-KW"/>
</dbReference>
<keyword evidence="11" id="KW-0406">Ion transport</keyword>
<feature type="transmembrane region" description="Helical" evidence="16">
    <location>
        <begin position="113"/>
        <end position="137"/>
    </location>
</feature>
<evidence type="ECO:0000256" key="1">
    <source>
        <dbReference type="ARBA" id="ARBA00004141"/>
    </source>
</evidence>
<feature type="domain" description="Cyclic nucleotide-binding" evidence="17">
    <location>
        <begin position="318"/>
        <end position="418"/>
    </location>
</feature>
<dbReference type="GO" id="GO:0008076">
    <property type="term" value="C:voltage-gated potassium channel complex"/>
    <property type="evidence" value="ECO:0007669"/>
    <property type="project" value="TreeGrafter"/>
</dbReference>
<dbReference type="Gene3D" id="1.10.1200.260">
    <property type="match status" value="2"/>
</dbReference>
<keyword evidence="3" id="KW-0633">Potassium transport</keyword>
<keyword evidence="10 16" id="KW-1133">Transmembrane helix</keyword>
<dbReference type="SUPFAM" id="SSF51206">
    <property type="entry name" value="cAMP-binding domain-like"/>
    <property type="match status" value="2"/>
</dbReference>
<dbReference type="Gene3D" id="1.10.287.70">
    <property type="match status" value="2"/>
</dbReference>
<comment type="subcellular location">
    <subcellularLocation>
        <location evidence="1">Membrane</location>
        <topology evidence="1">Multi-pass membrane protein</topology>
    </subcellularLocation>
</comment>
<keyword evidence="6" id="KW-0631">Potassium channel</keyword>
<dbReference type="InterPro" id="IPR014710">
    <property type="entry name" value="RmlC-like_jellyroll"/>
</dbReference>
<feature type="transmembrane region" description="Helical" evidence="16">
    <location>
        <begin position="184"/>
        <end position="203"/>
    </location>
</feature>
<evidence type="ECO:0000259" key="17">
    <source>
        <dbReference type="PROSITE" id="PS50042"/>
    </source>
</evidence>
<evidence type="ECO:0000256" key="5">
    <source>
        <dbReference type="ARBA" id="ARBA00022692"/>
    </source>
</evidence>
<protein>
    <submittedName>
        <fullName evidence="18">Potassium voltage-gated channel protein eag</fullName>
    </submittedName>
</protein>
<evidence type="ECO:0000256" key="2">
    <source>
        <dbReference type="ARBA" id="ARBA00022448"/>
    </source>
</evidence>
<dbReference type="PROSITE" id="PS50042">
    <property type="entry name" value="CNMP_BINDING_3"/>
    <property type="match status" value="2"/>
</dbReference>
<dbReference type="AlphaFoldDB" id="A0A0B2VMC4"/>
<dbReference type="InterPro" id="IPR003938">
    <property type="entry name" value="K_chnl_volt-dep_EAG/ELK/ERG"/>
</dbReference>
<dbReference type="EMBL" id="JPKZ01001344">
    <property type="protein sequence ID" value="KHN82509.1"/>
    <property type="molecule type" value="Genomic_DNA"/>
</dbReference>
<dbReference type="InterPro" id="IPR003949">
    <property type="entry name" value="K_chnl_volt-dep_EAG"/>
</dbReference>
<reference evidence="18 19" key="1">
    <citation type="submission" date="2014-11" db="EMBL/GenBank/DDBJ databases">
        <title>Genetic blueprint of the zoonotic pathogen Toxocara canis.</title>
        <authorList>
            <person name="Zhu X.-Q."/>
            <person name="Korhonen P.K."/>
            <person name="Cai H."/>
            <person name="Young N.D."/>
            <person name="Nejsum P."/>
            <person name="von Samson-Himmelstjerna G."/>
            <person name="Boag P.R."/>
            <person name="Tan P."/>
            <person name="Li Q."/>
            <person name="Min J."/>
            <person name="Yang Y."/>
            <person name="Wang X."/>
            <person name="Fang X."/>
            <person name="Hall R.S."/>
            <person name="Hofmann A."/>
            <person name="Sternberg P.W."/>
            <person name="Jex A.R."/>
            <person name="Gasser R.B."/>
        </authorList>
    </citation>
    <scope>NUCLEOTIDE SEQUENCE [LARGE SCALE GENOMIC DNA]</scope>
    <source>
        <strain evidence="18">PN_DK_2014</strain>
    </source>
</reference>
<dbReference type="SUPFAM" id="SSF81324">
    <property type="entry name" value="Voltage-gated potassium channels"/>
    <property type="match status" value="2"/>
</dbReference>
<keyword evidence="2" id="KW-0813">Transport</keyword>
<comment type="caution">
    <text evidence="18">The sequence shown here is derived from an EMBL/GenBank/DDBJ whole genome shotgun (WGS) entry which is preliminary data.</text>
</comment>
<evidence type="ECO:0000313" key="19">
    <source>
        <dbReference type="Proteomes" id="UP000031036"/>
    </source>
</evidence>
<dbReference type="Pfam" id="PF00027">
    <property type="entry name" value="cNMP_binding"/>
    <property type="match status" value="2"/>
</dbReference>
<keyword evidence="13" id="KW-0407">Ion channel</keyword>